<proteinExistence type="predicted"/>
<evidence type="ECO:0000313" key="2">
    <source>
        <dbReference type="EMBL" id="UMM40033.1"/>
    </source>
</evidence>
<keyword evidence="1" id="KW-0732">Signal</keyword>
<dbReference type="EMBL" id="CP092625">
    <property type="protein sequence ID" value="UMM40033.1"/>
    <property type="molecule type" value="Genomic_DNA"/>
</dbReference>
<name>A0AAE9JQ13_CAEBR</name>
<organism evidence="2 3">
    <name type="scientific">Caenorhabditis briggsae</name>
    <dbReference type="NCBI Taxonomy" id="6238"/>
    <lineage>
        <taxon>Eukaryota</taxon>
        <taxon>Metazoa</taxon>
        <taxon>Ecdysozoa</taxon>
        <taxon>Nematoda</taxon>
        <taxon>Chromadorea</taxon>
        <taxon>Rhabditida</taxon>
        <taxon>Rhabditina</taxon>
        <taxon>Rhabditomorpha</taxon>
        <taxon>Rhabditoidea</taxon>
        <taxon>Rhabditidae</taxon>
        <taxon>Peloderinae</taxon>
        <taxon>Caenorhabditis</taxon>
    </lineage>
</organism>
<protein>
    <submittedName>
        <fullName evidence="2">Uncharacterized protein</fullName>
    </submittedName>
</protein>
<accession>A0AAE9JQ13</accession>
<reference evidence="2 3" key="1">
    <citation type="submission" date="2022-04" db="EMBL/GenBank/DDBJ databases">
        <title>Chromosome-level reference genomes for two strains of Caenorhabditis briggsae: an improved platform for comparative genomics.</title>
        <authorList>
            <person name="Stevens L."/>
            <person name="Andersen E."/>
        </authorList>
    </citation>
    <scope>NUCLEOTIDE SEQUENCE [LARGE SCALE GENOMIC DNA]</scope>
    <source>
        <strain evidence="2">VX34</strain>
        <tissue evidence="2">Whole-organism</tissue>
    </source>
</reference>
<dbReference type="AlphaFoldDB" id="A0AAE9JQ13"/>
<feature type="signal peptide" evidence="1">
    <location>
        <begin position="1"/>
        <end position="20"/>
    </location>
</feature>
<feature type="chain" id="PRO_5041948856" evidence="1">
    <location>
        <begin position="21"/>
        <end position="382"/>
    </location>
</feature>
<evidence type="ECO:0000313" key="3">
    <source>
        <dbReference type="Proteomes" id="UP000829354"/>
    </source>
</evidence>
<keyword evidence="3" id="KW-1185">Reference proteome</keyword>
<sequence>MGRLTALILILAICAGPSDALPIAAVRPNINFNITLPPVTTPQTFVSNRSRDEVFTDVARIMKAAKGSPFRYGKRSVPSEMSAGGILDNPFNSFNYKSKAYAVPPVYEVGLYKNPYSTYFHRKPASVEKPRMLPSFLFSGSFPQFLDSLMFKDRILRMDRLFKTSVPEVRREDSRAELDKLFQMLTVIERAEKDETLHDINQFYRTSTLTRPRPGKRANFFVPQKMDKVLNAFEKAVVFSNPQRARFFPEKEVLTKPPERLRTPSGSGKMKPIVLLLLLGAVFLVNATFRPTEVSISWPGYKHEDPNKFAYQMLEAWQQSQKEGKSTRASRAADTIDLEKRRNLLVGRYGFRIGKRSLDEQGPEVTQKEYDDAVQDFEGYIQ</sequence>
<evidence type="ECO:0000256" key="1">
    <source>
        <dbReference type="SAM" id="SignalP"/>
    </source>
</evidence>
<gene>
    <name evidence="2" type="ORF">L5515_016824</name>
</gene>
<dbReference type="Proteomes" id="UP000829354">
    <property type="component" value="Chromosome X"/>
</dbReference>